<dbReference type="Proteomes" id="UP000441162">
    <property type="component" value="Unassembled WGS sequence"/>
</dbReference>
<accession>A0A076IYX8</accession>
<dbReference type="EMBL" id="QRZL01000002">
    <property type="protein sequence ID" value="RGV80675.1"/>
    <property type="molecule type" value="Genomic_DNA"/>
</dbReference>
<dbReference type="Proteomes" id="UP000481616">
    <property type="component" value="Unassembled WGS sequence"/>
</dbReference>
<keyword evidence="5 7" id="KW-0472">Membrane</keyword>
<dbReference type="NCBIfam" id="TIGR04056">
    <property type="entry name" value="OMP_RagA_SusC"/>
    <property type="match status" value="1"/>
</dbReference>
<dbReference type="InterPro" id="IPR023997">
    <property type="entry name" value="TonB-dep_OMP_SusC/RagA_CS"/>
</dbReference>
<evidence type="ECO:0000313" key="14">
    <source>
        <dbReference type="EMBL" id="TWV77731.1"/>
    </source>
</evidence>
<dbReference type="GeneID" id="5302086"/>
<dbReference type="InterPro" id="IPR037066">
    <property type="entry name" value="Plug_dom_sf"/>
</dbReference>
<dbReference type="Gene3D" id="2.170.130.10">
    <property type="entry name" value="TonB-dependent receptor, plug domain"/>
    <property type="match status" value="1"/>
</dbReference>
<dbReference type="PROSITE" id="PS52016">
    <property type="entry name" value="TONB_DEPENDENT_REC_3"/>
    <property type="match status" value="1"/>
</dbReference>
<keyword evidence="4 7" id="KW-0812">Transmembrane</keyword>
<evidence type="ECO:0000259" key="8">
    <source>
        <dbReference type="Pfam" id="PF07715"/>
    </source>
</evidence>
<evidence type="ECO:0000256" key="6">
    <source>
        <dbReference type="ARBA" id="ARBA00023237"/>
    </source>
</evidence>
<dbReference type="EMBL" id="VOIF01000002">
    <property type="protein sequence ID" value="TWV77731.1"/>
    <property type="molecule type" value="Genomic_DNA"/>
</dbReference>
<dbReference type="Pfam" id="PF13715">
    <property type="entry name" value="CarbopepD_reg_2"/>
    <property type="match status" value="1"/>
</dbReference>
<feature type="domain" description="TonB-dependent receptor plug" evidence="8">
    <location>
        <begin position="124"/>
        <end position="229"/>
    </location>
</feature>
<evidence type="ECO:0000313" key="17">
    <source>
        <dbReference type="Proteomes" id="UP000347681"/>
    </source>
</evidence>
<evidence type="ECO:0000256" key="3">
    <source>
        <dbReference type="ARBA" id="ARBA00022452"/>
    </source>
</evidence>
<name>A0A076IYX8_9BACT</name>
<comment type="subcellular location">
    <subcellularLocation>
        <location evidence="1 7">Cell outer membrane</location>
        <topology evidence="1 7">Multi-pass membrane protein</topology>
    </subcellularLocation>
</comment>
<dbReference type="RefSeq" id="WP_005844109.1">
    <property type="nucleotide sequence ID" value="NZ_BAABYF010000001.1"/>
</dbReference>
<dbReference type="NCBIfam" id="TIGR04057">
    <property type="entry name" value="SusC_RagA_signa"/>
    <property type="match status" value="1"/>
</dbReference>
<comment type="similarity">
    <text evidence="7">Belongs to the TonB-dependent receptor family.</text>
</comment>
<comment type="caution">
    <text evidence="11">The sequence shown here is derived from an EMBL/GenBank/DDBJ whole genome shotgun (WGS) entry which is preliminary data.</text>
</comment>
<dbReference type="Proteomes" id="UP000283678">
    <property type="component" value="Unassembled WGS sequence"/>
</dbReference>
<proteinExistence type="inferred from homology"/>
<keyword evidence="2 7" id="KW-0813">Transport</keyword>
<dbReference type="SUPFAM" id="SSF49464">
    <property type="entry name" value="Carboxypeptidase regulatory domain-like"/>
    <property type="match status" value="1"/>
</dbReference>
<evidence type="ECO:0000256" key="4">
    <source>
        <dbReference type="ARBA" id="ARBA00022692"/>
    </source>
</evidence>
<evidence type="ECO:0000313" key="9">
    <source>
        <dbReference type="EMBL" id="KAA5384201.1"/>
    </source>
</evidence>
<evidence type="ECO:0000256" key="5">
    <source>
        <dbReference type="ARBA" id="ARBA00023136"/>
    </source>
</evidence>
<dbReference type="InterPro" id="IPR036942">
    <property type="entry name" value="Beta-barrel_TonB_sf"/>
</dbReference>
<reference evidence="17 18" key="2">
    <citation type="journal article" date="2019" name="Nat. Med.">
        <title>A library of human gut bacterial isolates paired with longitudinal multiomics data enables mechanistic microbiome research.</title>
        <authorList>
            <person name="Poyet M."/>
            <person name="Groussin M."/>
            <person name="Gibbons S.M."/>
            <person name="Avila-Pacheco J."/>
            <person name="Jiang X."/>
            <person name="Kearney S.M."/>
            <person name="Perrotta A.R."/>
            <person name="Berdy B."/>
            <person name="Zhao S."/>
            <person name="Lieberman T.D."/>
            <person name="Swanson P.K."/>
            <person name="Smith M."/>
            <person name="Roesemann S."/>
            <person name="Alexander J.E."/>
            <person name="Rich S.A."/>
            <person name="Livny J."/>
            <person name="Vlamakis H."/>
            <person name="Clish C."/>
            <person name="Bullock K."/>
            <person name="Deik A."/>
            <person name="Scott J."/>
            <person name="Pierce K.A."/>
            <person name="Xavier R.J."/>
            <person name="Alm E.J."/>
        </authorList>
    </citation>
    <scope>NUCLEOTIDE SEQUENCE [LARGE SCALE GENOMIC DNA]</scope>
    <source>
        <strain evidence="10 19">BIOML-A1</strain>
        <strain evidence="11 18">BIOML-A4</strain>
        <strain evidence="9 17">BIOML-A5</strain>
    </source>
</reference>
<dbReference type="GO" id="GO:0009279">
    <property type="term" value="C:cell outer membrane"/>
    <property type="evidence" value="ECO:0007669"/>
    <property type="project" value="UniProtKB-SubCell"/>
</dbReference>
<dbReference type="InterPro" id="IPR039426">
    <property type="entry name" value="TonB-dep_rcpt-like"/>
</dbReference>
<dbReference type="EMBL" id="VVYY01000006">
    <property type="protein sequence ID" value="KAA5399068.1"/>
    <property type="molecule type" value="Genomic_DNA"/>
</dbReference>
<dbReference type="Gene3D" id="2.40.170.20">
    <property type="entry name" value="TonB-dependent receptor, beta-barrel domain"/>
    <property type="match status" value="1"/>
</dbReference>
<evidence type="ECO:0000313" key="13">
    <source>
        <dbReference type="EMBL" id="RGV80675.1"/>
    </source>
</evidence>
<dbReference type="KEGG" id="bdo:EL88_24840"/>
<reference evidence="14 16" key="3">
    <citation type="submission" date="2019-07" db="EMBL/GenBank/DDBJ databases">
        <title>Genome sequencing of Bacteroides dorei iSURF_12.</title>
        <authorList>
            <person name="Sevigny J.L."/>
            <person name="Ruoff K.L."/>
            <person name="Price C.E."/>
            <person name="Valls R.A."/>
            <person name="O'Toole G.A."/>
        </authorList>
    </citation>
    <scope>NUCLEOTIDE SEQUENCE [LARGE SCALE GENOMIC DNA]</scope>
    <source>
        <strain evidence="14 16">ANK132K_1B</strain>
    </source>
</reference>
<dbReference type="Proteomes" id="UP000315833">
    <property type="component" value="Unassembled WGS sequence"/>
</dbReference>
<protein>
    <submittedName>
        <fullName evidence="11">TonB-dependent receptor</fullName>
    </submittedName>
</protein>
<dbReference type="EMBL" id="VVZA01000005">
    <property type="protein sequence ID" value="KAA5405969.1"/>
    <property type="molecule type" value="Genomic_DNA"/>
</dbReference>
<reference evidence="12" key="4">
    <citation type="submission" date="2023-10" db="EMBL/GenBank/DDBJ databases">
        <title>Genome of Potential pathogenic bacteria in Crohn's disease.</title>
        <authorList>
            <person name="Rodriguez-Palacios A."/>
        </authorList>
    </citation>
    <scope>NUCLEOTIDE SEQUENCE</scope>
    <source>
        <strain evidence="12">CavFT-hAR62</strain>
    </source>
</reference>
<evidence type="ECO:0000313" key="15">
    <source>
        <dbReference type="Proteomes" id="UP000283678"/>
    </source>
</evidence>
<dbReference type="EMBL" id="JAWDEV010000011">
    <property type="protein sequence ID" value="MDU0271420.1"/>
    <property type="molecule type" value="Genomic_DNA"/>
</dbReference>
<evidence type="ECO:0000313" key="12">
    <source>
        <dbReference type="EMBL" id="MDU0271420.1"/>
    </source>
</evidence>
<dbReference type="Gene3D" id="2.60.40.1120">
    <property type="entry name" value="Carboxypeptidase-like, regulatory domain"/>
    <property type="match status" value="1"/>
</dbReference>
<dbReference type="Proteomes" id="UP000347681">
    <property type="component" value="Unassembled WGS sequence"/>
</dbReference>
<organism evidence="11 18">
    <name type="scientific">Phocaeicola dorei</name>
    <dbReference type="NCBI Taxonomy" id="357276"/>
    <lineage>
        <taxon>Bacteria</taxon>
        <taxon>Pseudomonadati</taxon>
        <taxon>Bacteroidota</taxon>
        <taxon>Bacteroidia</taxon>
        <taxon>Bacteroidales</taxon>
        <taxon>Bacteroidaceae</taxon>
        <taxon>Phocaeicola</taxon>
    </lineage>
</organism>
<evidence type="ECO:0000313" key="10">
    <source>
        <dbReference type="EMBL" id="KAA5399068.1"/>
    </source>
</evidence>
<dbReference type="InterPro" id="IPR023996">
    <property type="entry name" value="TonB-dep_OMP_SusC/RagA"/>
</dbReference>
<reference evidence="13 15" key="1">
    <citation type="submission" date="2018-08" db="EMBL/GenBank/DDBJ databases">
        <title>A genome reference for cultivated species of the human gut microbiota.</title>
        <authorList>
            <person name="Zou Y."/>
            <person name="Xue W."/>
            <person name="Luo G."/>
        </authorList>
    </citation>
    <scope>NUCLEOTIDE SEQUENCE [LARGE SCALE GENOMIC DNA]</scope>
    <source>
        <strain evidence="13 15">AF14-1AC</strain>
    </source>
</reference>
<dbReference type="Proteomes" id="UP001181086">
    <property type="component" value="Unassembled WGS sequence"/>
</dbReference>
<evidence type="ECO:0000256" key="1">
    <source>
        <dbReference type="ARBA" id="ARBA00004571"/>
    </source>
</evidence>
<evidence type="ECO:0000313" key="19">
    <source>
        <dbReference type="Proteomes" id="UP000481616"/>
    </source>
</evidence>
<gene>
    <name evidence="13" type="ORF">DWW04_03165</name>
    <name evidence="11" type="ORF">F2Y51_07360</name>
    <name evidence="10" type="ORF">F2Y58_08075</name>
    <name evidence="9" type="ORF">F2Y61_07905</name>
    <name evidence="14" type="ORF">FSA04_02425</name>
    <name evidence="12" type="ORF">RVH45_16305</name>
</gene>
<dbReference type="FunFam" id="2.60.40.1120:FF:000003">
    <property type="entry name" value="Outer membrane protein Omp121"/>
    <property type="match status" value="1"/>
</dbReference>
<evidence type="ECO:0000313" key="18">
    <source>
        <dbReference type="Proteomes" id="UP000441162"/>
    </source>
</evidence>
<dbReference type="AlphaFoldDB" id="A0A076IYX8"/>
<evidence type="ECO:0000313" key="11">
    <source>
        <dbReference type="EMBL" id="KAA5405969.1"/>
    </source>
</evidence>
<evidence type="ECO:0000256" key="2">
    <source>
        <dbReference type="ARBA" id="ARBA00022448"/>
    </source>
</evidence>
<keyword evidence="11" id="KW-0675">Receptor</keyword>
<dbReference type="EMBL" id="VVZB01000003">
    <property type="protein sequence ID" value="KAA5384201.1"/>
    <property type="molecule type" value="Genomic_DNA"/>
</dbReference>
<dbReference type="eggNOG" id="COG4771">
    <property type="taxonomic scope" value="Bacteria"/>
</dbReference>
<dbReference type="SUPFAM" id="SSF56935">
    <property type="entry name" value="Porins"/>
    <property type="match status" value="1"/>
</dbReference>
<keyword evidence="6 7" id="KW-0998">Cell outer membrane</keyword>
<keyword evidence="3 7" id="KW-1134">Transmembrane beta strand</keyword>
<sequence>MKFTNELRGVKSRLLLFSVLLLIPVMMFAQSITVKGTVLDSAGEAVIGASVVEKGNPSNGTITDFDGKFTLAVSKGKRIVISFVGYETQEVDAVTGKELTITLQDDSQALEEVVVLGYSSRARKDLTGSVGSVSGVKIAAVPVTSAAVALQGKIAGVQVTTVDGAPGADINIRVRGGTSVTQSNDPLYIVDGFQVDNINDIPPTDIASIDVLKDASITAIYGAKGGNGVVVVTTKSAKAGKIQVSFNAHLSTSHLSKKLDLMNSAEFARYQYEWSACNGSRSSNAKFFRANFGNPQDLDMYYSLPTHDWQDEVMGENPINYSTNVTIGGGTDKMRFTASLTQSEDKGIIMGSGVRRTNLNIKTAIDITKNLTLHINPKFTFRRDQGAGGDNIGTGGIIDVLRYRPTNGLREFGYIDPSYADPDEEALFTYTNPKSDIAINQQNKYAYNYTNAISLEWKPVKGLVLRTEATLSLNWKDQYRFWGALTGEGTKNNSLPVASIQKDQSFKYIWTNTASYGFSIKDKHNFSMLLGQEIYHSQNKKNFQKNRYFPRAFEAGQAWDNMGFGTPQESTSSLSTPDRTASFFGQASYNYNHKYLLSVTMRADGSTKFAPGNQWGYFPSVSGAWVLSEEKFMEDIKWIDQLKLRAAIGLAGNNRISDDMWRYLYTVNSTGGPGFGEATQFGEQWYGNQGGTTFANKNIKWETTLTRNLAADITLFNGRLTVTPEIYWNTTKDLLYKSDIPSATGYVSQMQNIGQVTNKGVELTISGDILSGRDYVLSANLSLGMNKMKVDKLNGTDNVIWDQNNRWKSSYNDYCLKVGDQVGLIYGFVYDGLYSMDEFYFDPTNNLQAVPWGSTAAENGTSKDAPIMDADGVEHPKTIINQISGDSNSGIATLPGKVKFKDLNGDGYITEDDRTVIGNTNPKVQGGFGLSGQWKGFDFAMNFNFMLDFDVNNATAYQLSSSESNKNKFYNVLSTFADKGWRYTRDGDGECLYKCYYIDGSLDMYRELNEGRTLWNPTDVTKKITHSYFIEDGSFLRCQDLTVGYTLPGNLTSKWGISKARFYVSASNLFIITGYSGYDPEVDIQTGLTCGMDYNRYPRSRSFVLGTNITF</sequence>
<dbReference type="DNASU" id="5302086"/>
<evidence type="ECO:0000313" key="16">
    <source>
        <dbReference type="Proteomes" id="UP000315833"/>
    </source>
</evidence>
<dbReference type="InterPro" id="IPR012910">
    <property type="entry name" value="Plug_dom"/>
</dbReference>
<dbReference type="Pfam" id="PF07715">
    <property type="entry name" value="Plug"/>
    <property type="match status" value="1"/>
</dbReference>
<dbReference type="InterPro" id="IPR008969">
    <property type="entry name" value="CarboxyPept-like_regulatory"/>
</dbReference>
<evidence type="ECO:0000256" key="7">
    <source>
        <dbReference type="PROSITE-ProRule" id="PRU01360"/>
    </source>
</evidence>